<organism evidence="3 4">
    <name type="scientific">Polyangium mundeleinium</name>
    <dbReference type="NCBI Taxonomy" id="2995306"/>
    <lineage>
        <taxon>Bacteria</taxon>
        <taxon>Pseudomonadati</taxon>
        <taxon>Myxococcota</taxon>
        <taxon>Polyangia</taxon>
        <taxon>Polyangiales</taxon>
        <taxon>Polyangiaceae</taxon>
        <taxon>Polyangium</taxon>
    </lineage>
</organism>
<dbReference type="RefSeq" id="WP_271917493.1">
    <property type="nucleotide sequence ID" value="NZ_JAQNDO010000001.1"/>
</dbReference>
<feature type="region of interest" description="Disordered" evidence="1">
    <location>
        <begin position="245"/>
        <end position="333"/>
    </location>
</feature>
<comment type="caution">
    <text evidence="3">The sequence shown here is derived from an EMBL/GenBank/DDBJ whole genome shotgun (WGS) entry which is preliminary data.</text>
</comment>
<dbReference type="InterPro" id="IPR002711">
    <property type="entry name" value="HNH"/>
</dbReference>
<keyword evidence="3" id="KW-0540">Nuclease</keyword>
<name>A0ABT5EK27_9BACT</name>
<keyword evidence="3" id="KW-0255">Endonuclease</keyword>
<protein>
    <submittedName>
        <fullName evidence="3">HNH endonuclease</fullName>
    </submittedName>
</protein>
<feature type="compositionally biased region" description="Basic and acidic residues" evidence="1">
    <location>
        <begin position="119"/>
        <end position="133"/>
    </location>
</feature>
<feature type="domain" description="HNH" evidence="2">
    <location>
        <begin position="357"/>
        <end position="391"/>
    </location>
</feature>
<dbReference type="CDD" id="cd00085">
    <property type="entry name" value="HNHc"/>
    <property type="match status" value="1"/>
</dbReference>
<dbReference type="Pfam" id="PF01844">
    <property type="entry name" value="HNH"/>
    <property type="match status" value="1"/>
</dbReference>
<feature type="region of interest" description="Disordered" evidence="1">
    <location>
        <begin position="345"/>
        <end position="392"/>
    </location>
</feature>
<keyword evidence="4" id="KW-1185">Reference proteome</keyword>
<accession>A0ABT5EK27</accession>
<gene>
    <name evidence="3" type="ORF">POL67_12415</name>
</gene>
<dbReference type="PROSITE" id="PS51257">
    <property type="entry name" value="PROKAR_LIPOPROTEIN"/>
    <property type="match status" value="1"/>
</dbReference>
<dbReference type="EMBL" id="JAQNDO010000001">
    <property type="protein sequence ID" value="MDC0742156.1"/>
    <property type="molecule type" value="Genomic_DNA"/>
</dbReference>
<dbReference type="InterPro" id="IPR003615">
    <property type="entry name" value="HNH_nuc"/>
</dbReference>
<reference evidence="3 4" key="1">
    <citation type="submission" date="2022-11" db="EMBL/GenBank/DDBJ databases">
        <title>Minimal conservation of predation-associated metabolite biosynthetic gene clusters underscores biosynthetic potential of Myxococcota including descriptions for ten novel species: Archangium lansinium sp. nov., Myxococcus landrumus sp. nov., Nannocystis bai.</title>
        <authorList>
            <person name="Ahearne A."/>
            <person name="Stevens C."/>
            <person name="Dowd S."/>
        </authorList>
    </citation>
    <scope>NUCLEOTIDE SEQUENCE [LARGE SCALE GENOMIC DNA]</scope>
    <source>
        <strain evidence="3 4">RJM3</strain>
    </source>
</reference>
<sequence>MQRGIRGYVALLVALSLVLFGCASSRDPIMARIFEAPNVIHVCVRPPNVPKDKGMWALDASGAPVFGAREVDFARRAGLGVYIFDQGAPRESAKLLPIPYHRLECPAPPKPRVAAAKIEAGKKEESKKAERPKPLLRPIPRETSAVERRVEAQRCTAYEEPGQTRRRSGSGGRTCTRVLVQRARTEPVVAESPREVEPPASVRLSEGAAREYEDWGLTPADVSALAEERGRECLERICHARHQNFIPKGKKKPAEGHNGQSLSTGSGGGGGAKTTVKTTTRPHNVKGQSDHQAVTPKEATRGSQPASRPGQPFTKAGKEEVWNRNAAKHGGKNKCDTCLVEVAKPQRHTRGVTPPANEGHVDHKAARANGGSGTPENGQVLCRDCNAKKRDK</sequence>
<evidence type="ECO:0000313" key="3">
    <source>
        <dbReference type="EMBL" id="MDC0742156.1"/>
    </source>
</evidence>
<keyword evidence="3" id="KW-0378">Hydrolase</keyword>
<proteinExistence type="predicted"/>
<feature type="region of interest" description="Disordered" evidence="1">
    <location>
        <begin position="118"/>
        <end position="148"/>
    </location>
</feature>
<dbReference type="Gene3D" id="1.10.30.50">
    <property type="match status" value="1"/>
</dbReference>
<dbReference type="GO" id="GO:0004519">
    <property type="term" value="F:endonuclease activity"/>
    <property type="evidence" value="ECO:0007669"/>
    <property type="project" value="UniProtKB-KW"/>
</dbReference>
<dbReference type="Proteomes" id="UP001221411">
    <property type="component" value="Unassembled WGS sequence"/>
</dbReference>
<evidence type="ECO:0000313" key="4">
    <source>
        <dbReference type="Proteomes" id="UP001221411"/>
    </source>
</evidence>
<evidence type="ECO:0000259" key="2">
    <source>
        <dbReference type="Pfam" id="PF01844"/>
    </source>
</evidence>
<evidence type="ECO:0000256" key="1">
    <source>
        <dbReference type="SAM" id="MobiDB-lite"/>
    </source>
</evidence>